<sequence length="226" mass="25892">MATFHPFPRLPAELRNAIWELNLDPREVTIKANRQTEMTSENLNVTVYFSSPTAIPSVLQACRDSRSLLAERRYARAFSNGTSPHYVWAAFALDTIRICDVDLPHLIRLPDPLAIRYLTIDCPAHSVHDRRDPKFTACTWALRKLSTLERASVVCVLEYHASRSYKSCSFKWGSFFSLYQMPGPRKIEDSPPYWTMRFADTDDMTAMELWTADIPASLAQSAEQNR</sequence>
<keyword evidence="3" id="KW-1185">Reference proteome</keyword>
<organism evidence="2 3">
    <name type="scientific">Schizothecium vesticola</name>
    <dbReference type="NCBI Taxonomy" id="314040"/>
    <lineage>
        <taxon>Eukaryota</taxon>
        <taxon>Fungi</taxon>
        <taxon>Dikarya</taxon>
        <taxon>Ascomycota</taxon>
        <taxon>Pezizomycotina</taxon>
        <taxon>Sordariomycetes</taxon>
        <taxon>Sordariomycetidae</taxon>
        <taxon>Sordariales</taxon>
        <taxon>Schizotheciaceae</taxon>
        <taxon>Schizothecium</taxon>
    </lineage>
</organism>
<dbReference type="AlphaFoldDB" id="A0AA40F857"/>
<dbReference type="InterPro" id="IPR045518">
    <property type="entry name" value="2EXR"/>
</dbReference>
<reference evidence="2" key="1">
    <citation type="submission" date="2023-06" db="EMBL/GenBank/DDBJ databases">
        <title>Genome-scale phylogeny and comparative genomics of the fungal order Sordariales.</title>
        <authorList>
            <consortium name="Lawrence Berkeley National Laboratory"/>
            <person name="Hensen N."/>
            <person name="Bonometti L."/>
            <person name="Westerberg I."/>
            <person name="Brannstrom I.O."/>
            <person name="Guillou S."/>
            <person name="Cros-Aarteil S."/>
            <person name="Calhoun S."/>
            <person name="Haridas S."/>
            <person name="Kuo A."/>
            <person name="Mondo S."/>
            <person name="Pangilinan J."/>
            <person name="Riley R."/>
            <person name="LaButti K."/>
            <person name="Andreopoulos B."/>
            <person name="Lipzen A."/>
            <person name="Chen C."/>
            <person name="Yanf M."/>
            <person name="Daum C."/>
            <person name="Ng V."/>
            <person name="Clum A."/>
            <person name="Steindorff A."/>
            <person name="Ohm R."/>
            <person name="Martin F."/>
            <person name="Silar P."/>
            <person name="Natvig D."/>
            <person name="Lalanne C."/>
            <person name="Gautier V."/>
            <person name="Ament-velasquez S.L."/>
            <person name="Kruys A."/>
            <person name="Hutchinson M.I."/>
            <person name="Powell A.J."/>
            <person name="Barry K."/>
            <person name="Miller A.N."/>
            <person name="Grigoriev I.V."/>
            <person name="Debuchy R."/>
            <person name="Gladieux P."/>
            <person name="Thoren M.H."/>
            <person name="Johannesson H."/>
        </authorList>
    </citation>
    <scope>NUCLEOTIDE SEQUENCE</scope>
    <source>
        <strain evidence="2">SMH3187-1</strain>
    </source>
</reference>
<evidence type="ECO:0000313" key="2">
    <source>
        <dbReference type="EMBL" id="KAK0752861.1"/>
    </source>
</evidence>
<gene>
    <name evidence="2" type="ORF">B0T18DRAFT_423511</name>
</gene>
<accession>A0AA40F857</accession>
<dbReference type="PANTHER" id="PTHR35910:SF1">
    <property type="entry name" value="2EXR DOMAIN-CONTAINING PROTEIN"/>
    <property type="match status" value="1"/>
</dbReference>
<proteinExistence type="predicted"/>
<protein>
    <recommendedName>
        <fullName evidence="1">2EXR domain-containing protein</fullName>
    </recommendedName>
</protein>
<evidence type="ECO:0000313" key="3">
    <source>
        <dbReference type="Proteomes" id="UP001172155"/>
    </source>
</evidence>
<dbReference type="EMBL" id="JAUKUD010000001">
    <property type="protein sequence ID" value="KAK0752861.1"/>
    <property type="molecule type" value="Genomic_DNA"/>
</dbReference>
<comment type="caution">
    <text evidence="2">The sequence shown here is derived from an EMBL/GenBank/DDBJ whole genome shotgun (WGS) entry which is preliminary data.</text>
</comment>
<dbReference type="PANTHER" id="PTHR35910">
    <property type="entry name" value="2EXR DOMAIN-CONTAINING PROTEIN"/>
    <property type="match status" value="1"/>
</dbReference>
<feature type="domain" description="2EXR" evidence="1">
    <location>
        <begin position="4"/>
        <end position="96"/>
    </location>
</feature>
<name>A0AA40F857_9PEZI</name>
<dbReference type="Proteomes" id="UP001172155">
    <property type="component" value="Unassembled WGS sequence"/>
</dbReference>
<dbReference type="Pfam" id="PF20150">
    <property type="entry name" value="2EXR"/>
    <property type="match status" value="1"/>
</dbReference>
<evidence type="ECO:0000259" key="1">
    <source>
        <dbReference type="Pfam" id="PF20150"/>
    </source>
</evidence>